<keyword evidence="1" id="KW-0472">Membrane</keyword>
<evidence type="ECO:0000313" key="2">
    <source>
        <dbReference type="EMBL" id="KAB3532804.1"/>
    </source>
</evidence>
<keyword evidence="3" id="KW-1185">Reference proteome</keyword>
<gene>
    <name evidence="2" type="ORF">F8153_01685</name>
</gene>
<accession>A0A833HR21</accession>
<name>A0A833HR21_9FIRM</name>
<dbReference type="Gene3D" id="3.40.1350.110">
    <property type="match status" value="1"/>
</dbReference>
<dbReference type="RefSeq" id="WP_151864617.1">
    <property type="nucleotide sequence ID" value="NZ_WBZB01000006.1"/>
</dbReference>
<keyword evidence="1" id="KW-1133">Transmembrane helix</keyword>
<keyword evidence="1" id="KW-0812">Transmembrane</keyword>
<dbReference type="OrthoDB" id="1766790at2"/>
<feature type="transmembrane region" description="Helical" evidence="1">
    <location>
        <begin position="12"/>
        <end position="33"/>
    </location>
</feature>
<proteinExistence type="predicted"/>
<dbReference type="Proteomes" id="UP000465601">
    <property type="component" value="Unassembled WGS sequence"/>
</dbReference>
<dbReference type="EMBL" id="WBZB01000006">
    <property type="protein sequence ID" value="KAB3532804.1"/>
    <property type="molecule type" value="Genomic_DNA"/>
</dbReference>
<evidence type="ECO:0000313" key="3">
    <source>
        <dbReference type="Proteomes" id="UP000465601"/>
    </source>
</evidence>
<dbReference type="AlphaFoldDB" id="A0A833HR21"/>
<comment type="caution">
    <text evidence="2">The sequence shown here is derived from an EMBL/GenBank/DDBJ whole genome shotgun (WGS) entry which is preliminary data.</text>
</comment>
<organism evidence="2 3">
    <name type="scientific">Alkaliphilus serpentinus</name>
    <dbReference type="NCBI Taxonomy" id="1482731"/>
    <lineage>
        <taxon>Bacteria</taxon>
        <taxon>Bacillati</taxon>
        <taxon>Bacillota</taxon>
        <taxon>Clostridia</taxon>
        <taxon>Peptostreptococcales</taxon>
        <taxon>Natronincolaceae</taxon>
        <taxon>Alkaliphilus</taxon>
    </lineage>
</organism>
<evidence type="ECO:0000256" key="1">
    <source>
        <dbReference type="SAM" id="Phobius"/>
    </source>
</evidence>
<reference evidence="2 3" key="1">
    <citation type="submission" date="2019-10" db="EMBL/GenBank/DDBJ databases">
        <title>Alkaliphilus serpentinus sp. nov. and Alkaliphilus pronyensis sp. nov., two novel anaerobic alkaliphilic species isolated from the serpentinized-hosted hydrothermal field of the Prony Bay (New Caledonia).</title>
        <authorList>
            <person name="Postec A."/>
        </authorList>
    </citation>
    <scope>NUCLEOTIDE SEQUENCE [LARGE SCALE GENOMIC DNA]</scope>
    <source>
        <strain evidence="2 3">LacT</strain>
    </source>
</reference>
<evidence type="ECO:0008006" key="4">
    <source>
        <dbReference type="Google" id="ProtNLM"/>
    </source>
</evidence>
<protein>
    <recommendedName>
        <fullName evidence="4">Pilus assembly protein</fullName>
    </recommendedName>
</protein>
<sequence length="447" mass="50354">MRSLRNEKGSLTVEAALVLPIFICVIMTLALLIKVAYVHSIVQHAITETAHEIASNSYIYHVSGLADIEESIGEGLDSNAEGAKEDINRLTEAYSNIINNAAIGSNNTFSGFNEVKDHIENGDILGAIEEIKEVIVNVEILIESTASQAEKFMEVIDSVIEDPQSKMISAGSIIGQQLFNQLKTALGNAVAKTLMRKHILDSDDQSLEERLKELNIKELDFSKSRYFVKENYTDGIIDLVVTYKLDIPFPIKIVDDFNILQRVTVRAWMAGKNSELLSEEFPQELQVQKEIVDEIINIDMDIWDLPNFDRAEIINNLLGDPNLFNIKLIDKMDSNQVVSITSCRTTDNSYIASALYDRIKKDIEDMANFIEATVNIDGEKVEIKPKTKDEDENSDGVFYYDSKKLNFVIPDSQLSEEQLQSVYNAKEYAKEKNIELIITVIKRKKGN</sequence>